<evidence type="ECO:0000256" key="4">
    <source>
        <dbReference type="ARBA" id="ARBA00005204"/>
    </source>
</evidence>
<evidence type="ECO:0000256" key="3">
    <source>
        <dbReference type="ARBA" id="ARBA00005169"/>
    </source>
</evidence>
<dbReference type="PANTHER" id="PTHR42945:SF1">
    <property type="entry name" value="HISTIDINE BIOSYNTHESIS BIFUNCTIONAL PROTEIN HIS7"/>
    <property type="match status" value="1"/>
</dbReference>
<comment type="catalytic activity">
    <reaction evidence="2">
        <text>1-(5-phospho-beta-D-ribosyl)-ATP + H2O = 1-(5-phospho-beta-D-ribosyl)-5'-AMP + diphosphate + H(+)</text>
        <dbReference type="Rhea" id="RHEA:22828"/>
        <dbReference type="ChEBI" id="CHEBI:15377"/>
        <dbReference type="ChEBI" id="CHEBI:15378"/>
        <dbReference type="ChEBI" id="CHEBI:33019"/>
        <dbReference type="ChEBI" id="CHEBI:59457"/>
        <dbReference type="ChEBI" id="CHEBI:73183"/>
        <dbReference type="EC" id="3.6.1.31"/>
    </reaction>
</comment>
<evidence type="ECO:0000256" key="11">
    <source>
        <dbReference type="HAMAP-Rule" id="MF_01021"/>
    </source>
</evidence>
<comment type="catalytic activity">
    <reaction evidence="1 11">
        <text>1-(5-phospho-beta-D-ribosyl)-5'-AMP + H2O = 1-(5-phospho-beta-D-ribosyl)-5-[(5-phospho-beta-D-ribosylamino)methylideneamino]imidazole-4-carboxamide</text>
        <dbReference type="Rhea" id="RHEA:20049"/>
        <dbReference type="ChEBI" id="CHEBI:15377"/>
        <dbReference type="ChEBI" id="CHEBI:58435"/>
        <dbReference type="ChEBI" id="CHEBI:59457"/>
        <dbReference type="EC" id="3.5.4.19"/>
    </reaction>
</comment>
<dbReference type="GO" id="GO:0008270">
    <property type="term" value="F:zinc ion binding"/>
    <property type="evidence" value="ECO:0007669"/>
    <property type="project" value="UniProtKB-UniRule"/>
</dbReference>
<keyword evidence="8 11" id="KW-0028">Amino-acid biosynthesis</keyword>
<dbReference type="Proteomes" id="UP000198346">
    <property type="component" value="Unassembled WGS sequence"/>
</dbReference>
<dbReference type="PANTHER" id="PTHR42945">
    <property type="entry name" value="HISTIDINE BIOSYNTHESIS BIFUNCTIONAL PROTEIN"/>
    <property type="match status" value="1"/>
</dbReference>
<evidence type="ECO:0000313" key="14">
    <source>
        <dbReference type="Proteomes" id="UP000198346"/>
    </source>
</evidence>
<comment type="subcellular location">
    <subcellularLocation>
        <location evidence="11">Cytoplasm</location>
    </subcellularLocation>
</comment>
<dbReference type="Pfam" id="PF01502">
    <property type="entry name" value="PRA-CH"/>
    <property type="match status" value="1"/>
</dbReference>
<comment type="pathway">
    <text evidence="4">Amino-acid biosynthesis; L-histidine biosynthesis; L-histidine from 5-phospho-alpha-D-ribose 1-diphosphate: step 2/9.</text>
</comment>
<feature type="binding site" evidence="11">
    <location>
        <position position="86"/>
    </location>
    <ligand>
        <name>Mg(2+)</name>
        <dbReference type="ChEBI" id="CHEBI:18420"/>
    </ligand>
</feature>
<dbReference type="GO" id="GO:0004636">
    <property type="term" value="F:phosphoribosyl-ATP diphosphatase activity"/>
    <property type="evidence" value="ECO:0007669"/>
    <property type="project" value="UniProtKB-EC"/>
</dbReference>
<dbReference type="FunFam" id="3.10.20.810:FF:000001">
    <property type="entry name" value="Histidine biosynthesis bifunctional protein HisIE"/>
    <property type="match status" value="1"/>
</dbReference>
<evidence type="ECO:0000313" key="13">
    <source>
        <dbReference type="EMBL" id="SNT68408.1"/>
    </source>
</evidence>
<comment type="subunit">
    <text evidence="11">Homodimer.</text>
</comment>
<evidence type="ECO:0000256" key="2">
    <source>
        <dbReference type="ARBA" id="ARBA00001460"/>
    </source>
</evidence>
<feature type="binding site" evidence="11">
    <location>
        <position position="99"/>
    </location>
    <ligand>
        <name>Zn(2+)</name>
        <dbReference type="ChEBI" id="CHEBI:29105"/>
        <note>ligand shared between dimeric partners</note>
    </ligand>
</feature>
<keyword evidence="14" id="KW-1185">Reference proteome</keyword>
<proteinExistence type="inferred from homology"/>
<evidence type="ECO:0000256" key="1">
    <source>
        <dbReference type="ARBA" id="ARBA00000024"/>
    </source>
</evidence>
<dbReference type="Gene3D" id="3.10.20.810">
    <property type="entry name" value="Phosphoribosyl-AMP cyclohydrolase"/>
    <property type="match status" value="1"/>
</dbReference>
<dbReference type="GO" id="GO:0005737">
    <property type="term" value="C:cytoplasm"/>
    <property type="evidence" value="ECO:0007669"/>
    <property type="project" value="UniProtKB-SubCell"/>
</dbReference>
<dbReference type="GO" id="GO:0000287">
    <property type="term" value="F:magnesium ion binding"/>
    <property type="evidence" value="ECO:0007669"/>
    <property type="project" value="UniProtKB-UniRule"/>
</dbReference>
<dbReference type="GO" id="GO:0004635">
    <property type="term" value="F:phosphoribosyl-AMP cyclohydrolase activity"/>
    <property type="evidence" value="ECO:0007669"/>
    <property type="project" value="UniProtKB-UniRule"/>
</dbReference>
<keyword evidence="11" id="KW-0479">Metal-binding</keyword>
<dbReference type="RefSeq" id="WP_089411355.1">
    <property type="nucleotide sequence ID" value="NZ_FZQA01000001.1"/>
</dbReference>
<comment type="function">
    <text evidence="11">Catalyzes the hydrolysis of the adenine ring of phosphoribosyl-AMP.</text>
</comment>
<evidence type="ECO:0000259" key="12">
    <source>
        <dbReference type="Pfam" id="PF01502"/>
    </source>
</evidence>
<keyword evidence="9 11" id="KW-0378">Hydrolase</keyword>
<keyword evidence="11" id="KW-0460">Magnesium</keyword>
<evidence type="ECO:0000256" key="9">
    <source>
        <dbReference type="ARBA" id="ARBA00022801"/>
    </source>
</evidence>
<feature type="binding site" evidence="11">
    <location>
        <position position="83"/>
    </location>
    <ligand>
        <name>Zn(2+)</name>
        <dbReference type="ChEBI" id="CHEBI:29105"/>
        <note>ligand shared between dimeric partners</note>
    </ligand>
</feature>
<evidence type="ECO:0000256" key="5">
    <source>
        <dbReference type="ARBA" id="ARBA00007731"/>
    </source>
</evidence>
<feature type="domain" description="Phosphoribosyl-AMP cyclohydrolase" evidence="12">
    <location>
        <begin position="35"/>
        <end position="108"/>
    </location>
</feature>
<keyword evidence="11" id="KW-0862">Zinc</keyword>
<dbReference type="SUPFAM" id="SSF141734">
    <property type="entry name" value="HisI-like"/>
    <property type="match status" value="1"/>
</dbReference>
<feature type="binding site" evidence="11">
    <location>
        <position position="84"/>
    </location>
    <ligand>
        <name>Mg(2+)</name>
        <dbReference type="ChEBI" id="CHEBI:18420"/>
    </ligand>
</feature>
<keyword evidence="10 11" id="KW-0368">Histidine biosynthesis</keyword>
<keyword evidence="7 11" id="KW-0963">Cytoplasm</keyword>
<feature type="binding site" evidence="11">
    <location>
        <position position="106"/>
    </location>
    <ligand>
        <name>Zn(2+)</name>
        <dbReference type="ChEBI" id="CHEBI:29105"/>
        <note>ligand shared between dimeric partners</note>
    </ligand>
</feature>
<sequence>MTDSPEEARVLRPKFGPDGLIAAAATDAATGRLLMIAWMNEEALRLTLETGEAHYWSRSRRALWRKGETSGHRQKVVEIRIDCDQDAVELVVEQTGPACHTGRRSCFYRVVGRDRNLSFRE</sequence>
<dbReference type="GO" id="GO:0000105">
    <property type="term" value="P:L-histidine biosynthetic process"/>
    <property type="evidence" value="ECO:0007669"/>
    <property type="project" value="UniProtKB-UniRule"/>
</dbReference>
<feature type="binding site" evidence="11">
    <location>
        <position position="82"/>
    </location>
    <ligand>
        <name>Mg(2+)</name>
        <dbReference type="ChEBI" id="CHEBI:18420"/>
    </ligand>
</feature>
<evidence type="ECO:0000256" key="7">
    <source>
        <dbReference type="ARBA" id="ARBA00022490"/>
    </source>
</evidence>
<protein>
    <recommendedName>
        <fullName evidence="11">Phosphoribosyl-AMP cyclohydrolase</fullName>
        <shortName evidence="11">PRA-CH</shortName>
        <ecNumber evidence="11">3.5.4.19</ecNumber>
    </recommendedName>
</protein>
<comment type="similarity">
    <text evidence="11">Belongs to the PRA-CH family.</text>
</comment>
<dbReference type="NCBIfam" id="NF000768">
    <property type="entry name" value="PRK00051.1"/>
    <property type="match status" value="1"/>
</dbReference>
<dbReference type="AlphaFoldDB" id="A0A239PKR8"/>
<dbReference type="InterPro" id="IPR002496">
    <property type="entry name" value="PRib_AMP_CycHydrolase_dom"/>
</dbReference>
<reference evidence="13 14" key="1">
    <citation type="submission" date="2017-07" db="EMBL/GenBank/DDBJ databases">
        <authorList>
            <person name="Sun Z.S."/>
            <person name="Albrecht U."/>
            <person name="Echele G."/>
            <person name="Lee C.C."/>
        </authorList>
    </citation>
    <scope>NUCLEOTIDE SEQUENCE [LARGE SCALE GENOMIC DNA]</scope>
    <source>
        <strain evidence="13 14">CGMCC 1.12710</strain>
    </source>
</reference>
<accession>A0A239PKR8</accession>
<comment type="similarity">
    <text evidence="5">In the C-terminal section; belongs to the PRA-PH family.</text>
</comment>
<comment type="cofactor">
    <cofactor evidence="11">
        <name>Mg(2+)</name>
        <dbReference type="ChEBI" id="CHEBI:18420"/>
    </cofactor>
    <text evidence="11">Binds 1 Mg(2+) ion per subunit.</text>
</comment>
<dbReference type="EMBL" id="FZQA01000001">
    <property type="protein sequence ID" value="SNT68408.1"/>
    <property type="molecule type" value="Genomic_DNA"/>
</dbReference>
<dbReference type="HAMAP" id="MF_01021">
    <property type="entry name" value="HisI"/>
    <property type="match status" value="1"/>
</dbReference>
<evidence type="ECO:0000256" key="6">
    <source>
        <dbReference type="ARBA" id="ARBA00008299"/>
    </source>
</evidence>
<dbReference type="InterPro" id="IPR026660">
    <property type="entry name" value="PRA-CH"/>
</dbReference>
<name>A0A239PKR8_9PROT</name>
<evidence type="ECO:0000256" key="8">
    <source>
        <dbReference type="ARBA" id="ARBA00022605"/>
    </source>
</evidence>
<comment type="cofactor">
    <cofactor evidence="11">
        <name>Zn(2+)</name>
        <dbReference type="ChEBI" id="CHEBI:29105"/>
    </cofactor>
    <text evidence="11">Binds 1 zinc ion per subunit.</text>
</comment>
<comment type="pathway">
    <text evidence="3 11">Amino-acid biosynthesis; L-histidine biosynthesis; L-histidine from 5-phospho-alpha-D-ribose 1-diphosphate: step 3/9.</text>
</comment>
<dbReference type="InterPro" id="IPR038019">
    <property type="entry name" value="PRib_AMP_CycHydrolase_sf"/>
</dbReference>
<dbReference type="UniPathway" id="UPA00031">
    <property type="reaction ID" value="UER00008"/>
</dbReference>
<comment type="similarity">
    <text evidence="6">In the N-terminal section; belongs to the PRA-CH family.</text>
</comment>
<evidence type="ECO:0000256" key="10">
    <source>
        <dbReference type="ARBA" id="ARBA00023102"/>
    </source>
</evidence>
<dbReference type="OrthoDB" id="9795769at2"/>
<organism evidence="13 14">
    <name type="scientific">Amphiplicatus metriothermophilus</name>
    <dbReference type="NCBI Taxonomy" id="1519374"/>
    <lineage>
        <taxon>Bacteria</taxon>
        <taxon>Pseudomonadati</taxon>
        <taxon>Pseudomonadota</taxon>
        <taxon>Alphaproteobacteria</taxon>
        <taxon>Parvularculales</taxon>
        <taxon>Parvularculaceae</taxon>
        <taxon>Amphiplicatus</taxon>
    </lineage>
</organism>
<dbReference type="EC" id="3.5.4.19" evidence="11"/>
<gene>
    <name evidence="11" type="primary">hisI</name>
    <name evidence="13" type="ORF">SAMN06297382_0910</name>
</gene>